<dbReference type="CDD" id="cd09084">
    <property type="entry name" value="EEP-2"/>
    <property type="match status" value="1"/>
</dbReference>
<dbReference type="EMBL" id="SBKQ01000014">
    <property type="protein sequence ID" value="RXR29388.1"/>
    <property type="molecule type" value="Genomic_DNA"/>
</dbReference>
<dbReference type="Proteomes" id="UP000289734">
    <property type="component" value="Unassembled WGS sequence"/>
</dbReference>
<accession>A0A4Q1KHY7</accession>
<keyword evidence="3" id="KW-0255">Endonuclease</keyword>
<evidence type="ECO:0000259" key="2">
    <source>
        <dbReference type="Pfam" id="PF03372"/>
    </source>
</evidence>
<evidence type="ECO:0000313" key="3">
    <source>
        <dbReference type="EMBL" id="RXR29388.1"/>
    </source>
</evidence>
<dbReference type="PANTHER" id="PTHR14859:SF15">
    <property type="entry name" value="ENDONUCLEASE_EXONUCLEASE_PHOSPHATASE DOMAIN-CONTAINING PROTEIN"/>
    <property type="match status" value="1"/>
</dbReference>
<gene>
    <name evidence="3" type="ORF">EQG68_12955</name>
</gene>
<evidence type="ECO:0000313" key="4">
    <source>
        <dbReference type="Proteomes" id="UP000289734"/>
    </source>
</evidence>
<dbReference type="GO" id="GO:0016020">
    <property type="term" value="C:membrane"/>
    <property type="evidence" value="ECO:0007669"/>
    <property type="project" value="GOC"/>
</dbReference>
<dbReference type="InterPro" id="IPR036691">
    <property type="entry name" value="Endo/exonu/phosph_ase_sf"/>
</dbReference>
<evidence type="ECO:0000256" key="1">
    <source>
        <dbReference type="SAM" id="Phobius"/>
    </source>
</evidence>
<dbReference type="GO" id="GO:0004519">
    <property type="term" value="F:endonuclease activity"/>
    <property type="evidence" value="ECO:0007669"/>
    <property type="project" value="UniProtKB-KW"/>
</dbReference>
<proteinExistence type="predicted"/>
<dbReference type="Pfam" id="PF03372">
    <property type="entry name" value="Exo_endo_phos"/>
    <property type="match status" value="1"/>
</dbReference>
<feature type="transmembrane region" description="Helical" evidence="1">
    <location>
        <begin position="69"/>
        <end position="86"/>
    </location>
</feature>
<feature type="transmembrane region" description="Helical" evidence="1">
    <location>
        <begin position="12"/>
        <end position="32"/>
    </location>
</feature>
<reference evidence="4" key="1">
    <citation type="submission" date="2019-01" db="EMBL/GenBank/DDBJ databases">
        <title>Cytophagaceae bacterium strain CAR-16.</title>
        <authorList>
            <person name="Chen W.-M."/>
        </authorList>
    </citation>
    <scope>NUCLEOTIDE SEQUENCE [LARGE SCALE GENOMIC DNA]</scope>
    <source>
        <strain evidence="4">ICH-30</strain>
    </source>
</reference>
<sequence length="350" mass="40703">MKKLGWFNKVIFFLNIVLTVLTFVAYILPFLAPKLFPILSVLTLFLPLMLILNLIFFGYWVIQFKRQMLLSGIVLLLGITFITKFYKLSETNTPIEEDDFIVMSYNVRLFNLYDWIDRDVSLSISDFIKEQTPDVLCVQEFSNQNNVDFRVYKHKYVFIEGKNTKLGQAIFSKYPIVNQGVIPFPNSTNNAIYADIKRGKDTIRVYSIHLQSIKITPDVHEIDENIQGVSQDKSKRMFRRMSSSFTSQQKQAEIIKKHKSDCSYPLIICGDLNNSPFSFVYRSVKGDLNDAFEEAGSGFGSTYNFKYFPARIDYIFTDKKFEVKQFSSFPNFKNSDHFPIVARLAFEKEK</sequence>
<dbReference type="RefSeq" id="WP_129465314.1">
    <property type="nucleotide sequence ID" value="NZ_SBKQ01000014.1"/>
</dbReference>
<dbReference type="OrthoDB" id="635146at2"/>
<keyword evidence="1" id="KW-0472">Membrane</keyword>
<feature type="domain" description="Endonuclease/exonuclease/phosphatase" evidence="2">
    <location>
        <begin position="103"/>
        <end position="337"/>
    </location>
</feature>
<dbReference type="InterPro" id="IPR051916">
    <property type="entry name" value="GPI-anchor_lipid_remodeler"/>
</dbReference>
<dbReference type="GO" id="GO:0006506">
    <property type="term" value="P:GPI anchor biosynthetic process"/>
    <property type="evidence" value="ECO:0007669"/>
    <property type="project" value="TreeGrafter"/>
</dbReference>
<keyword evidence="3" id="KW-0378">Hydrolase</keyword>
<comment type="caution">
    <text evidence="3">The sequence shown here is derived from an EMBL/GenBank/DDBJ whole genome shotgun (WGS) entry which is preliminary data.</text>
</comment>
<dbReference type="AlphaFoldDB" id="A0A4Q1KHY7"/>
<feature type="transmembrane region" description="Helical" evidence="1">
    <location>
        <begin position="38"/>
        <end position="62"/>
    </location>
</feature>
<dbReference type="Gene3D" id="3.60.10.10">
    <property type="entry name" value="Endonuclease/exonuclease/phosphatase"/>
    <property type="match status" value="1"/>
</dbReference>
<name>A0A4Q1KHY7_9FLAO</name>
<protein>
    <submittedName>
        <fullName evidence="3">Endonuclease</fullName>
    </submittedName>
</protein>
<keyword evidence="3" id="KW-0540">Nuclease</keyword>
<dbReference type="InterPro" id="IPR005135">
    <property type="entry name" value="Endo/exonuclease/phosphatase"/>
</dbReference>
<dbReference type="SUPFAM" id="SSF56219">
    <property type="entry name" value="DNase I-like"/>
    <property type="match status" value="1"/>
</dbReference>
<keyword evidence="1" id="KW-0812">Transmembrane</keyword>
<organism evidence="3 4">
    <name type="scientific">Flavobacterium piscinae</name>
    <dbReference type="NCBI Taxonomy" id="2506424"/>
    <lineage>
        <taxon>Bacteria</taxon>
        <taxon>Pseudomonadati</taxon>
        <taxon>Bacteroidota</taxon>
        <taxon>Flavobacteriia</taxon>
        <taxon>Flavobacteriales</taxon>
        <taxon>Flavobacteriaceae</taxon>
        <taxon>Flavobacterium</taxon>
    </lineage>
</organism>
<keyword evidence="1" id="KW-1133">Transmembrane helix</keyword>
<dbReference type="PANTHER" id="PTHR14859">
    <property type="entry name" value="CALCOFLUOR WHITE HYPERSENSITIVE PROTEIN PRECURSOR"/>
    <property type="match status" value="1"/>
</dbReference>
<keyword evidence="4" id="KW-1185">Reference proteome</keyword>